<sequence>MPIKYKTVLFPPPIWTDIKTHSHSQTFTNDHKLFFPTVFARLTQTLNTYSLHPTMPYTLMMVLSSILLTNILLLGTMVQPTVADDDWLQGPSSTWTTVTIPATLVSLKATNSIHGSHPAAKRTSEPSSSPSFGTPVHTPAALATASPPEDSLTDTPDGEFMKHVVLPMVNPILPPGVPAAFLDKFYETARRHREQTSHFNPSRQPIPHLEQASASEQAKAEYEANEKRFQEH</sequence>
<evidence type="ECO:0000256" key="1">
    <source>
        <dbReference type="SAM" id="MobiDB-lite"/>
    </source>
</evidence>
<feature type="compositionally biased region" description="Basic and acidic residues" evidence="1">
    <location>
        <begin position="218"/>
        <end position="232"/>
    </location>
</feature>
<dbReference type="Proteomes" id="UP000288859">
    <property type="component" value="Unassembled WGS sequence"/>
</dbReference>
<comment type="caution">
    <text evidence="2">The sequence shown here is derived from an EMBL/GenBank/DDBJ whole genome shotgun (WGS) entry which is preliminary data.</text>
</comment>
<protein>
    <submittedName>
        <fullName evidence="2">Uncharacterized protein</fullName>
    </submittedName>
</protein>
<organism evidence="2 3">
    <name type="scientific">Exophiala mesophila</name>
    <name type="common">Black yeast-like fungus</name>
    <dbReference type="NCBI Taxonomy" id="212818"/>
    <lineage>
        <taxon>Eukaryota</taxon>
        <taxon>Fungi</taxon>
        <taxon>Dikarya</taxon>
        <taxon>Ascomycota</taxon>
        <taxon>Pezizomycotina</taxon>
        <taxon>Eurotiomycetes</taxon>
        <taxon>Chaetothyriomycetidae</taxon>
        <taxon>Chaetothyriales</taxon>
        <taxon>Herpotrichiellaceae</taxon>
        <taxon>Exophiala</taxon>
    </lineage>
</organism>
<reference evidence="2 3" key="1">
    <citation type="submission" date="2017-03" db="EMBL/GenBank/DDBJ databases">
        <title>Genomes of endolithic fungi from Antarctica.</title>
        <authorList>
            <person name="Coleine C."/>
            <person name="Masonjones S."/>
            <person name="Stajich J.E."/>
        </authorList>
    </citation>
    <scope>NUCLEOTIDE SEQUENCE [LARGE SCALE GENOMIC DNA]</scope>
    <source>
        <strain evidence="2 3">CCFEE 6314</strain>
    </source>
</reference>
<feature type="region of interest" description="Disordered" evidence="1">
    <location>
        <begin position="113"/>
        <end position="158"/>
    </location>
</feature>
<evidence type="ECO:0000313" key="3">
    <source>
        <dbReference type="Proteomes" id="UP000288859"/>
    </source>
</evidence>
<dbReference type="EMBL" id="NAJM01000018">
    <property type="protein sequence ID" value="RVX71275.1"/>
    <property type="molecule type" value="Genomic_DNA"/>
</dbReference>
<dbReference type="VEuPathDB" id="FungiDB:PV10_04275"/>
<feature type="region of interest" description="Disordered" evidence="1">
    <location>
        <begin position="191"/>
        <end position="232"/>
    </location>
</feature>
<evidence type="ECO:0000313" key="2">
    <source>
        <dbReference type="EMBL" id="RVX71275.1"/>
    </source>
</evidence>
<dbReference type="OrthoDB" id="10421910at2759"/>
<accession>A0A438N6L2</accession>
<name>A0A438N6L2_EXOME</name>
<proteinExistence type="predicted"/>
<gene>
    <name evidence="2" type="ORF">B0A52_04849</name>
</gene>
<dbReference type="AlphaFoldDB" id="A0A438N6L2"/>